<organism evidence="1 2">
    <name type="scientific">Pluteus cervinus</name>
    <dbReference type="NCBI Taxonomy" id="181527"/>
    <lineage>
        <taxon>Eukaryota</taxon>
        <taxon>Fungi</taxon>
        <taxon>Dikarya</taxon>
        <taxon>Basidiomycota</taxon>
        <taxon>Agaricomycotina</taxon>
        <taxon>Agaricomycetes</taxon>
        <taxon>Agaricomycetidae</taxon>
        <taxon>Agaricales</taxon>
        <taxon>Pluteineae</taxon>
        <taxon>Pluteaceae</taxon>
        <taxon>Pluteus</taxon>
    </lineage>
</organism>
<protein>
    <submittedName>
        <fullName evidence="1">Uncharacterized protein</fullName>
    </submittedName>
</protein>
<evidence type="ECO:0000313" key="2">
    <source>
        <dbReference type="Proteomes" id="UP000308600"/>
    </source>
</evidence>
<name>A0ACD3B6H6_9AGAR</name>
<dbReference type="Proteomes" id="UP000308600">
    <property type="component" value="Unassembled WGS sequence"/>
</dbReference>
<sequence>MESRKRPHTDDVDTSITKKRVLADSVGNPHVNGTHIEHDEPREGDNLELFRKQAIYRRMKHYSREHERSLSRITQLERQNNLSQAGFTAIKACWTQVVETIRMLVKPELHPEANGNVQDLFDLTAHIQEEAFQDLSNLLNEYTQTTQALVAKFVELSGSPEAAQMHDNACLECKKLQTECISLRSQMEIIQKRFEDSEAQRDQVYAALLAAESRVERMMAESTQTQQAMKQVEVKKDASEEPQKPFSPEQAASPQANGTHDPADPDVLHEMVKSREARIAELEQEAAALRSRNLALEAEVRIGLVSPIRRLIYKQAKSLTLPLLASNPIFTHLYEQAKNLSATVDAQRHQIADLLNNRSAHISRKEWEEKLTNSANQATQEYKNMLAKRDVELARIRDQREQYRLEINERKQIESARQASNEEIRKLAESRADRIAVLESELRRIKTQLAANAGYEELMLFFCNGNLEEAEFLESLKSRVIAAEDRATAMEQTLASQTDSADVEKHMKAEADACRQLAEVTREVDRYRSIFGDVANLSTDVQALVQQLQEKEKEIQRLRLLDQQREQAETALYTEIDKLSTAWEALDRQVQSKIFDLTSMEERVSRANNDVRLTISGSVPSVLTCLYSE</sequence>
<dbReference type="EMBL" id="ML208272">
    <property type="protein sequence ID" value="TFK73913.1"/>
    <property type="molecule type" value="Genomic_DNA"/>
</dbReference>
<accession>A0ACD3B6H6</accession>
<evidence type="ECO:0000313" key="1">
    <source>
        <dbReference type="EMBL" id="TFK73913.1"/>
    </source>
</evidence>
<gene>
    <name evidence="1" type="ORF">BDN72DRAFT_136978</name>
</gene>
<reference evidence="1 2" key="1">
    <citation type="journal article" date="2019" name="Nat. Ecol. Evol.">
        <title>Megaphylogeny resolves global patterns of mushroom evolution.</title>
        <authorList>
            <person name="Varga T."/>
            <person name="Krizsan K."/>
            <person name="Foldi C."/>
            <person name="Dima B."/>
            <person name="Sanchez-Garcia M."/>
            <person name="Sanchez-Ramirez S."/>
            <person name="Szollosi G.J."/>
            <person name="Szarkandi J.G."/>
            <person name="Papp V."/>
            <person name="Albert L."/>
            <person name="Andreopoulos W."/>
            <person name="Angelini C."/>
            <person name="Antonin V."/>
            <person name="Barry K.W."/>
            <person name="Bougher N.L."/>
            <person name="Buchanan P."/>
            <person name="Buyck B."/>
            <person name="Bense V."/>
            <person name="Catcheside P."/>
            <person name="Chovatia M."/>
            <person name="Cooper J."/>
            <person name="Damon W."/>
            <person name="Desjardin D."/>
            <person name="Finy P."/>
            <person name="Geml J."/>
            <person name="Haridas S."/>
            <person name="Hughes K."/>
            <person name="Justo A."/>
            <person name="Karasinski D."/>
            <person name="Kautmanova I."/>
            <person name="Kiss B."/>
            <person name="Kocsube S."/>
            <person name="Kotiranta H."/>
            <person name="LaButti K.M."/>
            <person name="Lechner B.E."/>
            <person name="Liimatainen K."/>
            <person name="Lipzen A."/>
            <person name="Lukacs Z."/>
            <person name="Mihaltcheva S."/>
            <person name="Morgado L.N."/>
            <person name="Niskanen T."/>
            <person name="Noordeloos M.E."/>
            <person name="Ohm R.A."/>
            <person name="Ortiz-Santana B."/>
            <person name="Ovrebo C."/>
            <person name="Racz N."/>
            <person name="Riley R."/>
            <person name="Savchenko A."/>
            <person name="Shiryaev A."/>
            <person name="Soop K."/>
            <person name="Spirin V."/>
            <person name="Szebenyi C."/>
            <person name="Tomsovsky M."/>
            <person name="Tulloss R.E."/>
            <person name="Uehling J."/>
            <person name="Grigoriev I.V."/>
            <person name="Vagvolgyi C."/>
            <person name="Papp T."/>
            <person name="Martin F.M."/>
            <person name="Miettinen O."/>
            <person name="Hibbett D.S."/>
            <person name="Nagy L.G."/>
        </authorList>
    </citation>
    <scope>NUCLEOTIDE SEQUENCE [LARGE SCALE GENOMIC DNA]</scope>
    <source>
        <strain evidence="1 2">NL-1719</strain>
    </source>
</reference>
<keyword evidence="2" id="KW-1185">Reference proteome</keyword>
<proteinExistence type="predicted"/>